<keyword evidence="1" id="KW-0472">Membrane</keyword>
<comment type="caution">
    <text evidence="3">The sequence shown here is derived from an EMBL/GenBank/DDBJ whole genome shotgun (WGS) entry which is preliminary data.</text>
</comment>
<evidence type="ECO:0000313" key="3">
    <source>
        <dbReference type="EMBL" id="CAF1571951.1"/>
    </source>
</evidence>
<evidence type="ECO:0000256" key="1">
    <source>
        <dbReference type="SAM" id="Phobius"/>
    </source>
</evidence>
<sequence>MGRGSNGLAIGACAVIVCLLIITGVVVGIVLGLKAQKGHAKPDVNPTTTLIPHTMVMHLKIPCYNELTKP</sequence>
<dbReference type="AlphaFoldDB" id="A0A815YHY6"/>
<keyword evidence="1" id="KW-0812">Transmembrane</keyword>
<dbReference type="EMBL" id="CAJNOR010005669">
    <property type="protein sequence ID" value="CAF1571951.1"/>
    <property type="molecule type" value="Genomic_DNA"/>
</dbReference>
<feature type="transmembrane region" description="Helical" evidence="1">
    <location>
        <begin position="6"/>
        <end position="33"/>
    </location>
</feature>
<keyword evidence="1" id="KW-1133">Transmembrane helix</keyword>
<reference evidence="3" key="1">
    <citation type="submission" date="2021-02" db="EMBL/GenBank/DDBJ databases">
        <authorList>
            <person name="Nowell W R."/>
        </authorList>
    </citation>
    <scope>NUCLEOTIDE SEQUENCE</scope>
</reference>
<dbReference type="OrthoDB" id="45365at2759"/>
<evidence type="ECO:0000313" key="4">
    <source>
        <dbReference type="Proteomes" id="UP000663828"/>
    </source>
</evidence>
<evidence type="ECO:0000313" key="2">
    <source>
        <dbReference type="EMBL" id="CAF1310918.1"/>
    </source>
</evidence>
<proteinExistence type="predicted"/>
<gene>
    <name evidence="2" type="ORF">EDS130_LOCUS31137</name>
    <name evidence="3" type="ORF">XAT740_LOCUS44565</name>
</gene>
<accession>A0A815YHY6</accession>
<dbReference type="Proteomes" id="UP000663828">
    <property type="component" value="Unassembled WGS sequence"/>
</dbReference>
<dbReference type="EMBL" id="CAJNOJ010000225">
    <property type="protein sequence ID" value="CAF1310918.1"/>
    <property type="molecule type" value="Genomic_DNA"/>
</dbReference>
<organism evidence="3 4">
    <name type="scientific">Adineta ricciae</name>
    <name type="common">Rotifer</name>
    <dbReference type="NCBI Taxonomy" id="249248"/>
    <lineage>
        <taxon>Eukaryota</taxon>
        <taxon>Metazoa</taxon>
        <taxon>Spiralia</taxon>
        <taxon>Gnathifera</taxon>
        <taxon>Rotifera</taxon>
        <taxon>Eurotatoria</taxon>
        <taxon>Bdelloidea</taxon>
        <taxon>Adinetida</taxon>
        <taxon>Adinetidae</taxon>
        <taxon>Adineta</taxon>
    </lineage>
</organism>
<protein>
    <submittedName>
        <fullName evidence="3">Uncharacterized protein</fullName>
    </submittedName>
</protein>
<dbReference type="Proteomes" id="UP000663852">
    <property type="component" value="Unassembled WGS sequence"/>
</dbReference>
<keyword evidence="4" id="KW-1185">Reference proteome</keyword>
<name>A0A815YHY6_ADIRI</name>